<keyword evidence="2" id="KW-1185">Reference proteome</keyword>
<gene>
    <name evidence="1" type="ORF">RMSM_02870</name>
</gene>
<dbReference type="AlphaFoldDB" id="M5RXT1"/>
<organism evidence="1 2">
    <name type="scientific">Rhodopirellula maiorica SM1</name>
    <dbReference type="NCBI Taxonomy" id="1265738"/>
    <lineage>
        <taxon>Bacteria</taxon>
        <taxon>Pseudomonadati</taxon>
        <taxon>Planctomycetota</taxon>
        <taxon>Planctomycetia</taxon>
        <taxon>Pirellulales</taxon>
        <taxon>Pirellulaceae</taxon>
        <taxon>Novipirellula</taxon>
    </lineage>
</organism>
<dbReference type="EMBL" id="ANOG01000409">
    <property type="protein sequence ID" value="EMI20202.1"/>
    <property type="molecule type" value="Genomic_DNA"/>
</dbReference>
<feature type="non-terminal residue" evidence="1">
    <location>
        <position position="73"/>
    </location>
</feature>
<proteinExistence type="predicted"/>
<accession>M5RXT1</accession>
<evidence type="ECO:0000313" key="1">
    <source>
        <dbReference type="EMBL" id="EMI20202.1"/>
    </source>
</evidence>
<protein>
    <submittedName>
        <fullName evidence="1">Uncharacterized protein</fullName>
    </submittedName>
</protein>
<name>M5RXT1_9BACT</name>
<sequence length="73" mass="8504">MTPFACILEQQWFGFVAKRVFFIARMSMPRTFTQSQVPACGPVVTNKVKLWPCAFQTRKHLDAYTYHVSRFAD</sequence>
<reference evidence="1 2" key="1">
    <citation type="journal article" date="2013" name="Mar. Genomics">
        <title>Expression of sulfatases in Rhodopirellula baltica and the diversity of sulfatases in the genus Rhodopirellula.</title>
        <authorList>
            <person name="Wegner C.E."/>
            <person name="Richter-Heitmann T."/>
            <person name="Klindworth A."/>
            <person name="Klockow C."/>
            <person name="Richter M."/>
            <person name="Achstetter T."/>
            <person name="Glockner F.O."/>
            <person name="Harder J."/>
        </authorList>
    </citation>
    <scope>NUCLEOTIDE SEQUENCE [LARGE SCALE GENOMIC DNA]</scope>
    <source>
        <strain evidence="1 2">SM1</strain>
    </source>
</reference>
<dbReference type="Proteomes" id="UP000011991">
    <property type="component" value="Unassembled WGS sequence"/>
</dbReference>
<comment type="caution">
    <text evidence="1">The sequence shown here is derived from an EMBL/GenBank/DDBJ whole genome shotgun (WGS) entry which is preliminary data.</text>
</comment>
<evidence type="ECO:0000313" key="2">
    <source>
        <dbReference type="Proteomes" id="UP000011991"/>
    </source>
</evidence>